<proteinExistence type="predicted"/>
<sequence>MMDFQSLRIFVYSVVLSLQIEYGTIHFESNLRFEAEF</sequence>
<dbReference type="AlphaFoldDB" id="M6UQJ9"/>
<name>M6UQJ9_9LEPT</name>
<dbReference type="Proteomes" id="UP000012160">
    <property type="component" value="Unassembled WGS sequence"/>
</dbReference>
<evidence type="ECO:0000313" key="2">
    <source>
        <dbReference type="Proteomes" id="UP000012160"/>
    </source>
</evidence>
<accession>M6UQJ9</accession>
<dbReference type="EMBL" id="AHOQ02000004">
    <property type="protein sequence ID" value="EMO47422.1"/>
    <property type="molecule type" value="Genomic_DNA"/>
</dbReference>
<gene>
    <name evidence="1" type="ORF">LEP1GSC187_0585</name>
</gene>
<comment type="caution">
    <text evidence="1">The sequence shown here is derived from an EMBL/GenBank/DDBJ whole genome shotgun (WGS) entry which is preliminary data.</text>
</comment>
<reference evidence="1 2" key="1">
    <citation type="submission" date="2013-01" db="EMBL/GenBank/DDBJ databases">
        <authorList>
            <person name="Harkins D.M."/>
            <person name="Durkin A.S."/>
            <person name="Brinkac L.M."/>
            <person name="Haft D.H."/>
            <person name="Selengut J.D."/>
            <person name="Sanka R."/>
            <person name="DePew J."/>
            <person name="Purushe J."/>
            <person name="Matthias M.A."/>
            <person name="Vinetz J.M."/>
            <person name="Sutton G.G."/>
            <person name="Nierman W.C."/>
            <person name="Fouts D.E."/>
        </authorList>
    </citation>
    <scope>NUCLEOTIDE SEQUENCE [LARGE SCALE GENOMIC DNA]</scope>
    <source>
        <strain evidence="1 2">ZUN179</strain>
    </source>
</reference>
<protein>
    <submittedName>
        <fullName evidence="1">Uncharacterized protein</fullName>
    </submittedName>
</protein>
<organism evidence="1 2">
    <name type="scientific">Leptospira santarosai str. ZUN179</name>
    <dbReference type="NCBI Taxonomy" id="1049985"/>
    <lineage>
        <taxon>Bacteria</taxon>
        <taxon>Pseudomonadati</taxon>
        <taxon>Spirochaetota</taxon>
        <taxon>Spirochaetia</taxon>
        <taxon>Leptospirales</taxon>
        <taxon>Leptospiraceae</taxon>
        <taxon>Leptospira</taxon>
    </lineage>
</organism>
<evidence type="ECO:0000313" key="1">
    <source>
        <dbReference type="EMBL" id="EMO47422.1"/>
    </source>
</evidence>